<dbReference type="InterPro" id="IPR008927">
    <property type="entry name" value="6-PGluconate_DH-like_C_sf"/>
</dbReference>
<dbReference type="PANTHER" id="PTHR48075:SF1">
    <property type="entry name" value="LAMBDA-CRYSTALLIN HOMOLOG"/>
    <property type="match status" value="1"/>
</dbReference>
<dbReference type="InterPro" id="IPR036291">
    <property type="entry name" value="NAD(P)-bd_dom_sf"/>
</dbReference>
<evidence type="ECO:0000259" key="4">
    <source>
        <dbReference type="Pfam" id="PF02737"/>
    </source>
</evidence>
<evidence type="ECO:0000259" key="3">
    <source>
        <dbReference type="Pfam" id="PF00725"/>
    </source>
</evidence>
<dbReference type="Pfam" id="PF02737">
    <property type="entry name" value="3HCDH_N"/>
    <property type="match status" value="1"/>
</dbReference>
<dbReference type="InterPro" id="IPR006176">
    <property type="entry name" value="3-OHacyl-CoA_DH_NAD-bd"/>
</dbReference>
<evidence type="ECO:0000256" key="2">
    <source>
        <dbReference type="ARBA" id="ARBA00023002"/>
    </source>
</evidence>
<proteinExistence type="inferred from homology"/>
<dbReference type="InterPro" id="IPR006180">
    <property type="entry name" value="3-OHacyl-CoA_DH_CS"/>
</dbReference>
<dbReference type="SUPFAM" id="SSF48179">
    <property type="entry name" value="6-phosphogluconate dehydrogenase C-terminal domain-like"/>
    <property type="match status" value="1"/>
</dbReference>
<feature type="domain" description="3-hydroxyacyl-CoA dehydrogenase NAD binding" evidence="4">
    <location>
        <begin position="6"/>
        <end position="189"/>
    </location>
</feature>
<gene>
    <name evidence="5" type="primary">CRYL1_5</name>
    <name evidence="5" type="ORF">g.13502</name>
</gene>
<feature type="domain" description="3-hydroxyacyl-CoA dehydrogenase C-terminal" evidence="3">
    <location>
        <begin position="193"/>
        <end position="248"/>
    </location>
</feature>
<dbReference type="Gene3D" id="3.40.50.720">
    <property type="entry name" value="NAD(P)-binding Rossmann-like Domain"/>
    <property type="match status" value="1"/>
</dbReference>
<reference evidence="5" key="1">
    <citation type="submission" date="2018-10" db="EMBL/GenBank/DDBJ databases">
        <title>Transcriptome assembly of Aceria tosichella (Wheat curl mite) Type 2.</title>
        <authorList>
            <person name="Scully E.D."/>
            <person name="Geib S.M."/>
            <person name="Palmer N.A."/>
            <person name="Gupta A.K."/>
            <person name="Sarath G."/>
            <person name="Tatineni S."/>
        </authorList>
    </citation>
    <scope>NUCLEOTIDE SEQUENCE</scope>
    <source>
        <strain evidence="5">LincolnNE</strain>
    </source>
</reference>
<dbReference type="PROSITE" id="PS00067">
    <property type="entry name" value="3HCDH"/>
    <property type="match status" value="1"/>
</dbReference>
<sequence length="319" mass="35957">MSTNKKVAIIGSGLIGRSWASIFTGFNYRVQLYDVNQEYLVGAPKLIREELTYLCENKIARGSLTLEERMNLISTTNSLEECLKDTIHIQECVFDDLAMKQDLFQQVDKLLGNNTEVAICSSTSIHLPSKVFAKVNKHKDQCLVAHPVNPPLHVRLVELIPCSETRDDILKRTRETMKEIGQKPVVLKKEVSGFALNRLQYAVFQEAFRLVHDGVMTPDDVDTVVSDGLGPRYAFMGPWMTAHLNATGLGDYFARYSDGIYNVSKDCQPLLRLQGEAAQLIADTMTHEVPIDKLPEKRKWRDECLTELAKLKDRLGNAS</sequence>
<dbReference type="PANTHER" id="PTHR48075">
    <property type="entry name" value="3-HYDROXYACYL-COA DEHYDROGENASE FAMILY PROTEIN"/>
    <property type="match status" value="1"/>
</dbReference>
<dbReference type="Gene3D" id="1.10.1040.10">
    <property type="entry name" value="N-(1-d-carboxylethyl)-l-norvaline Dehydrogenase, domain 2"/>
    <property type="match status" value="1"/>
</dbReference>
<dbReference type="SUPFAM" id="SSF51735">
    <property type="entry name" value="NAD(P)-binding Rossmann-fold domains"/>
    <property type="match status" value="1"/>
</dbReference>
<dbReference type="GO" id="GO:0070403">
    <property type="term" value="F:NAD+ binding"/>
    <property type="evidence" value="ECO:0007669"/>
    <property type="project" value="InterPro"/>
</dbReference>
<keyword evidence="2" id="KW-0560">Oxidoreductase</keyword>
<dbReference type="Pfam" id="PF00725">
    <property type="entry name" value="3HCDH"/>
    <property type="match status" value="1"/>
</dbReference>
<dbReference type="GO" id="GO:0006631">
    <property type="term" value="P:fatty acid metabolic process"/>
    <property type="evidence" value="ECO:0007669"/>
    <property type="project" value="InterPro"/>
</dbReference>
<dbReference type="InterPro" id="IPR006108">
    <property type="entry name" value="3HC_DH_C"/>
</dbReference>
<dbReference type="EMBL" id="GGYP01003391">
    <property type="protein sequence ID" value="MDE48162.1"/>
    <property type="molecule type" value="Transcribed_RNA"/>
</dbReference>
<organism evidence="5">
    <name type="scientific">Aceria tosichella</name>
    <name type="common">wheat curl mite</name>
    <dbReference type="NCBI Taxonomy" id="561515"/>
    <lineage>
        <taxon>Eukaryota</taxon>
        <taxon>Metazoa</taxon>
        <taxon>Ecdysozoa</taxon>
        <taxon>Arthropoda</taxon>
        <taxon>Chelicerata</taxon>
        <taxon>Arachnida</taxon>
        <taxon>Acari</taxon>
        <taxon>Acariformes</taxon>
        <taxon>Trombidiformes</taxon>
        <taxon>Prostigmata</taxon>
        <taxon>Eupodina</taxon>
        <taxon>Eriophyoidea</taxon>
        <taxon>Eriophyidae</taxon>
        <taxon>Eriophyinae</taxon>
        <taxon>Aceriini</taxon>
        <taxon>Aceria</taxon>
    </lineage>
</organism>
<accession>A0A6G1SDY1</accession>
<dbReference type="GO" id="GO:0050104">
    <property type="term" value="F:L-gulonate 3-dehydrogenase activity"/>
    <property type="evidence" value="ECO:0007669"/>
    <property type="project" value="TreeGrafter"/>
</dbReference>
<name>A0A6G1SDY1_9ACAR</name>
<dbReference type="AlphaFoldDB" id="A0A6G1SDY1"/>
<comment type="similarity">
    <text evidence="1">Belongs to the 3-hydroxyacyl-CoA dehydrogenase family.</text>
</comment>
<dbReference type="InterPro" id="IPR013328">
    <property type="entry name" value="6PGD_dom2"/>
</dbReference>
<protein>
    <submittedName>
        <fullName evidence="5">Lambda-crystallin</fullName>
    </submittedName>
</protein>
<evidence type="ECO:0000256" key="1">
    <source>
        <dbReference type="ARBA" id="ARBA00009463"/>
    </source>
</evidence>
<evidence type="ECO:0000313" key="5">
    <source>
        <dbReference type="EMBL" id="MDE48162.1"/>
    </source>
</evidence>